<organism evidence="1 2">
    <name type="scientific">Paraprevotella clara YIT 11840</name>
    <dbReference type="NCBI Taxonomy" id="762968"/>
    <lineage>
        <taxon>Bacteria</taxon>
        <taxon>Pseudomonadati</taxon>
        <taxon>Bacteroidota</taxon>
        <taxon>Bacteroidia</taxon>
        <taxon>Bacteroidales</taxon>
        <taxon>Prevotellaceae</taxon>
        <taxon>Paraprevotella</taxon>
    </lineage>
</organism>
<evidence type="ECO:0000313" key="1">
    <source>
        <dbReference type="EMBL" id="EHH01698.1"/>
    </source>
</evidence>
<name>G5SME0_9BACT</name>
<dbReference type="HOGENOM" id="CLU_3293648_0_0_10"/>
<reference evidence="1 2" key="1">
    <citation type="submission" date="2011-03" db="EMBL/GenBank/DDBJ databases">
        <authorList>
            <person name="Weinstock G."/>
            <person name="Sodergren E."/>
            <person name="Clifton S."/>
            <person name="Fulton L."/>
            <person name="Fulton B."/>
            <person name="Courtney L."/>
            <person name="Fronick C."/>
            <person name="Harrison M."/>
            <person name="Strong C."/>
            <person name="Farmer C."/>
            <person name="Delahaunty K."/>
            <person name="Markovic C."/>
            <person name="Hall O."/>
            <person name="Minx P."/>
            <person name="Tomlinson C."/>
            <person name="Mitreva M."/>
            <person name="Hou S."/>
            <person name="Chen J."/>
            <person name="Wollam A."/>
            <person name="Pepin K.H."/>
            <person name="Johnson M."/>
            <person name="Bhonagiri V."/>
            <person name="Zhang X."/>
            <person name="Suruliraj S."/>
            <person name="Warren W."/>
            <person name="Chinwalla A."/>
            <person name="Mardis E.R."/>
            <person name="Wilson R.K."/>
        </authorList>
    </citation>
    <scope>NUCLEOTIDE SEQUENCE [LARGE SCALE GENOMIC DNA]</scope>
    <source>
        <strain evidence="1 2">YIT 11840</strain>
    </source>
</reference>
<keyword evidence="2" id="KW-1185">Reference proteome</keyword>
<dbReference type="Proteomes" id="UP000003598">
    <property type="component" value="Unassembled WGS sequence"/>
</dbReference>
<comment type="caution">
    <text evidence="1">The sequence shown here is derived from an EMBL/GenBank/DDBJ whole genome shotgun (WGS) entry which is preliminary data.</text>
</comment>
<proteinExistence type="predicted"/>
<dbReference type="STRING" id="762968.HMPREF9441_00515"/>
<accession>G5SME0</accession>
<gene>
    <name evidence="1" type="ORF">HMPREF9441_00515</name>
</gene>
<evidence type="ECO:0000313" key="2">
    <source>
        <dbReference type="Proteomes" id="UP000003598"/>
    </source>
</evidence>
<dbReference type="EMBL" id="AFFY01000005">
    <property type="protein sequence ID" value="EHH01698.1"/>
    <property type="molecule type" value="Genomic_DNA"/>
</dbReference>
<dbReference type="AlphaFoldDB" id="G5SME0"/>
<sequence>MVFLLRGLRNGNLKKTKRAGFSRRMALPGFGICVNLCRLI</sequence>
<protein>
    <submittedName>
        <fullName evidence="1">Uncharacterized protein</fullName>
    </submittedName>
</protein>